<evidence type="ECO:0000313" key="2">
    <source>
        <dbReference type="Proteomes" id="UP000709295"/>
    </source>
</evidence>
<reference evidence="1" key="1">
    <citation type="submission" date="2021-01" db="EMBL/GenBank/DDBJ databases">
        <title>Phytophthora aleatoria, a newly-described species from Pinus radiata is distinct from Phytophthora cactorum isolates based on comparative genomics.</title>
        <authorList>
            <person name="Mcdougal R."/>
            <person name="Panda P."/>
            <person name="Williams N."/>
            <person name="Studholme D.J."/>
        </authorList>
    </citation>
    <scope>NUCLEOTIDE SEQUENCE</scope>
    <source>
        <strain evidence="1">NZFS 4037</strain>
    </source>
</reference>
<sequence>MYADDEVDSMNLGAFRARTPGSKPAKWQDQVIKIINRMADFIVGAPPPATKIAPREKENEDQLIDRIARLHQLIEQVKNSLRKSELEGVADPGLAKSLRMYQLRLQHYEDQWEDLE</sequence>
<proteinExistence type="predicted"/>
<keyword evidence="2" id="KW-1185">Reference proteome</keyword>
<dbReference type="AlphaFoldDB" id="A0A8J5J022"/>
<gene>
    <name evidence="1" type="ORF">JG688_00011796</name>
</gene>
<protein>
    <submittedName>
        <fullName evidence="1">Uncharacterized protein</fullName>
    </submittedName>
</protein>
<name>A0A8J5J022_9STRA</name>
<accession>A0A8J5J022</accession>
<comment type="caution">
    <text evidence="1">The sequence shown here is derived from an EMBL/GenBank/DDBJ whole genome shotgun (WGS) entry which is preliminary data.</text>
</comment>
<evidence type="ECO:0000313" key="1">
    <source>
        <dbReference type="EMBL" id="KAG6955635.1"/>
    </source>
</evidence>
<dbReference type="Proteomes" id="UP000709295">
    <property type="component" value="Unassembled WGS sequence"/>
</dbReference>
<organism evidence="1 2">
    <name type="scientific">Phytophthora aleatoria</name>
    <dbReference type="NCBI Taxonomy" id="2496075"/>
    <lineage>
        <taxon>Eukaryota</taxon>
        <taxon>Sar</taxon>
        <taxon>Stramenopiles</taxon>
        <taxon>Oomycota</taxon>
        <taxon>Peronosporomycetes</taxon>
        <taxon>Peronosporales</taxon>
        <taxon>Peronosporaceae</taxon>
        <taxon>Phytophthora</taxon>
    </lineage>
</organism>
<dbReference type="EMBL" id="JAENGY010000857">
    <property type="protein sequence ID" value="KAG6955635.1"/>
    <property type="molecule type" value="Genomic_DNA"/>
</dbReference>